<evidence type="ECO:0000256" key="2">
    <source>
        <dbReference type="ARBA" id="ARBA00074635"/>
    </source>
</evidence>
<evidence type="ECO:0000313" key="3">
    <source>
        <dbReference type="EMBL" id="KRH54951.2"/>
    </source>
</evidence>
<keyword evidence="5" id="KW-1185">Reference proteome</keyword>
<dbReference type="STRING" id="3847.A0A0R0JKE8"/>
<dbReference type="Pfam" id="PF00022">
    <property type="entry name" value="Actin"/>
    <property type="match status" value="2"/>
</dbReference>
<dbReference type="PANTHER" id="PTHR11937">
    <property type="entry name" value="ACTIN"/>
    <property type="match status" value="1"/>
</dbReference>
<name>A0A0R0JKE8_SOYBN</name>
<dbReference type="EMBL" id="CM000839">
    <property type="protein sequence ID" value="KRH54951.2"/>
    <property type="molecule type" value="Genomic_DNA"/>
</dbReference>
<dbReference type="InterPro" id="IPR043129">
    <property type="entry name" value="ATPase_NBD"/>
</dbReference>
<evidence type="ECO:0000313" key="4">
    <source>
        <dbReference type="EnsemblPlants" id="KRH54951"/>
    </source>
</evidence>
<accession>A0A0R0JKE8</accession>
<dbReference type="FunFam" id="3.30.420.40:FF:000187">
    <property type="entry name" value="Actin-related protein 6"/>
    <property type="match status" value="1"/>
</dbReference>
<dbReference type="SMR" id="A0A0R0JKE8"/>
<dbReference type="InParanoid" id="A0A0R0JKE8"/>
<reference evidence="4" key="2">
    <citation type="submission" date="2018-02" db="UniProtKB">
        <authorList>
            <consortium name="EnsemblPlants"/>
        </authorList>
    </citation>
    <scope>IDENTIFICATION</scope>
    <source>
        <strain evidence="4">Williams 82</strain>
    </source>
</reference>
<comment type="similarity">
    <text evidence="1">Belongs to the actin family. ARP6 subfamily.</text>
</comment>
<evidence type="ECO:0000256" key="1">
    <source>
        <dbReference type="ARBA" id="ARBA00005665"/>
    </source>
</evidence>
<dbReference type="SMART" id="SM00268">
    <property type="entry name" value="ACTIN"/>
    <property type="match status" value="1"/>
</dbReference>
<dbReference type="GO" id="GO:0031491">
    <property type="term" value="F:nucleosome binding"/>
    <property type="evidence" value="ECO:0000318"/>
    <property type="project" value="GO_Central"/>
</dbReference>
<protein>
    <recommendedName>
        <fullName evidence="2">Actin-related protein 6</fullName>
    </recommendedName>
</protein>
<reference evidence="3" key="3">
    <citation type="submission" date="2018-07" db="EMBL/GenBank/DDBJ databases">
        <title>WGS assembly of Glycine max.</title>
        <authorList>
            <person name="Schmutz J."/>
            <person name="Cannon S."/>
            <person name="Schlueter J."/>
            <person name="Ma J."/>
            <person name="Mitros T."/>
            <person name="Nelson W."/>
            <person name="Hyten D."/>
            <person name="Song Q."/>
            <person name="Thelen J."/>
            <person name="Cheng J."/>
            <person name="Xu D."/>
            <person name="Hellsten U."/>
            <person name="May G."/>
            <person name="Yu Y."/>
            <person name="Sakurai T."/>
            <person name="Umezawa T."/>
            <person name="Bhattacharyya M."/>
            <person name="Sandhu D."/>
            <person name="Valliyodan B."/>
            <person name="Lindquist E."/>
            <person name="Peto M."/>
            <person name="Grant D."/>
            <person name="Shu S."/>
            <person name="Goodstein D."/>
            <person name="Barry K."/>
            <person name="Futrell-Griggs M."/>
            <person name="Abernathy B."/>
            <person name="Du J."/>
            <person name="Tian Z."/>
            <person name="Zhu L."/>
            <person name="Gill N."/>
            <person name="Joshi T."/>
            <person name="Libault M."/>
            <person name="Sethuraman A."/>
            <person name="Zhang X."/>
            <person name="Shinozaki K."/>
            <person name="Nguyen H."/>
            <person name="Wing R."/>
            <person name="Cregan P."/>
            <person name="Specht J."/>
            <person name="Grimwood J."/>
            <person name="Rokhsar D."/>
            <person name="Stacey G."/>
            <person name="Shoemaker R."/>
            <person name="Jackson S."/>
        </authorList>
    </citation>
    <scope>NUCLEOTIDE SEQUENCE</scope>
    <source>
        <tissue evidence="3">Callus</tissue>
    </source>
</reference>
<dbReference type="Gene3D" id="3.30.420.40">
    <property type="match status" value="3"/>
</dbReference>
<proteinExistence type="inferred from homology"/>
<gene>
    <name evidence="3" type="ORF">GLYMA_06G221000</name>
</gene>
<evidence type="ECO:0000313" key="5">
    <source>
        <dbReference type="Proteomes" id="UP000008827"/>
    </source>
</evidence>
<dbReference type="SUPFAM" id="SSF53067">
    <property type="entry name" value="Actin-like ATPase domain"/>
    <property type="match status" value="2"/>
</dbReference>
<reference evidence="3 4" key="1">
    <citation type="journal article" date="2010" name="Nature">
        <title>Genome sequence of the palaeopolyploid soybean.</title>
        <authorList>
            <person name="Schmutz J."/>
            <person name="Cannon S.B."/>
            <person name="Schlueter J."/>
            <person name="Ma J."/>
            <person name="Mitros T."/>
            <person name="Nelson W."/>
            <person name="Hyten D.L."/>
            <person name="Song Q."/>
            <person name="Thelen J.J."/>
            <person name="Cheng J."/>
            <person name="Xu D."/>
            <person name="Hellsten U."/>
            <person name="May G.D."/>
            <person name="Yu Y."/>
            <person name="Sakurai T."/>
            <person name="Umezawa T."/>
            <person name="Bhattacharyya M.K."/>
            <person name="Sandhu D."/>
            <person name="Valliyodan B."/>
            <person name="Lindquist E."/>
            <person name="Peto M."/>
            <person name="Grant D."/>
            <person name="Shu S."/>
            <person name="Goodstein D."/>
            <person name="Barry K."/>
            <person name="Futrell-Griggs M."/>
            <person name="Abernathy B."/>
            <person name="Du J."/>
            <person name="Tian Z."/>
            <person name="Zhu L."/>
            <person name="Gill N."/>
            <person name="Joshi T."/>
            <person name="Libault M."/>
            <person name="Sethuraman A."/>
            <person name="Zhang X.-C."/>
            <person name="Shinozaki K."/>
            <person name="Nguyen H.T."/>
            <person name="Wing R.A."/>
            <person name="Cregan P."/>
            <person name="Specht J."/>
            <person name="Grimwood J."/>
            <person name="Rokhsar D."/>
            <person name="Stacey G."/>
            <person name="Shoemaker R.C."/>
            <person name="Jackson S.A."/>
        </authorList>
    </citation>
    <scope>NUCLEOTIDE SEQUENCE</scope>
    <source>
        <strain evidence="4">cv. Williams 82</strain>
        <tissue evidence="3">Callus</tissue>
    </source>
</reference>
<dbReference type="FunFam" id="3.30.420.40:FF:000058">
    <property type="entry name" value="Putative actin-related protein 5"/>
    <property type="match status" value="1"/>
</dbReference>
<dbReference type="AlphaFoldDB" id="A0A0R0JKE8"/>
<dbReference type="Proteomes" id="UP000008827">
    <property type="component" value="Chromosome 6"/>
</dbReference>
<dbReference type="OMA" id="SYRAINM"/>
<organism evidence="3">
    <name type="scientific">Glycine max</name>
    <name type="common">Soybean</name>
    <name type="synonym">Glycine hispida</name>
    <dbReference type="NCBI Taxonomy" id="3847"/>
    <lineage>
        <taxon>Eukaryota</taxon>
        <taxon>Viridiplantae</taxon>
        <taxon>Streptophyta</taxon>
        <taxon>Embryophyta</taxon>
        <taxon>Tracheophyta</taxon>
        <taxon>Spermatophyta</taxon>
        <taxon>Magnoliopsida</taxon>
        <taxon>eudicotyledons</taxon>
        <taxon>Gunneridae</taxon>
        <taxon>Pentapetalae</taxon>
        <taxon>rosids</taxon>
        <taxon>fabids</taxon>
        <taxon>Fabales</taxon>
        <taxon>Fabaceae</taxon>
        <taxon>Papilionoideae</taxon>
        <taxon>50 kb inversion clade</taxon>
        <taxon>NPAAA clade</taxon>
        <taxon>indigoferoid/millettioid clade</taxon>
        <taxon>Phaseoleae</taxon>
        <taxon>Glycine</taxon>
        <taxon>Glycine subgen. Soja</taxon>
    </lineage>
</organism>
<dbReference type="Gramene" id="KRH54951">
    <property type="protein sequence ID" value="KRH54951"/>
    <property type="gene ID" value="GLYMA_06G221000"/>
</dbReference>
<sequence length="279" mass="31228">MSTSTNLVVLDNGGGLIKAGIDGEHDPFAISQTAFTAPPTSKKWLHLYSGNEDLTSTAMRYPVDRGYLINPDLQHKIWSHLFSSVLHTNPSKSSLILTEPLFTAPSIQCSMDELIFKDFNFWALYLADSASVVYLYKASRNNANGILSKAQQSLVMDLGFSFTHTSPVFHNFALNYAIRRIDLSGKALTNYLKDLVSFRSVNIMEETFIINDVKEKLCGFIILTGESTLFPQFVERLPLLGVWRGGSLLASSPDFEAMCVTKSEYEELGSARCRKRFFH</sequence>
<dbReference type="GO" id="GO:0000812">
    <property type="term" value="C:Swr1 complex"/>
    <property type="evidence" value="ECO:0000318"/>
    <property type="project" value="GO_Central"/>
</dbReference>
<dbReference type="EnsemblPlants" id="KRH54951">
    <property type="protein sequence ID" value="KRH54951"/>
    <property type="gene ID" value="GLYMA_06G221000"/>
</dbReference>
<accession>A0A2K7KCY5</accession>
<dbReference type="InterPro" id="IPR004000">
    <property type="entry name" value="Actin"/>
</dbReference>